<evidence type="ECO:0000256" key="5">
    <source>
        <dbReference type="ARBA" id="ARBA00022701"/>
    </source>
</evidence>
<dbReference type="VEuPathDB" id="FungiDB:PADG_04908"/>
<evidence type="ECO:0000256" key="2">
    <source>
        <dbReference type="ARBA" id="ARBA00005479"/>
    </source>
</evidence>
<keyword evidence="8" id="KW-0206">Cytoskeleton</keyword>
<evidence type="ECO:0000313" key="12">
    <source>
        <dbReference type="Proteomes" id="UP000242814"/>
    </source>
</evidence>
<dbReference type="GO" id="GO:0005829">
    <property type="term" value="C:cytosol"/>
    <property type="evidence" value="ECO:0007669"/>
    <property type="project" value="TreeGrafter"/>
</dbReference>
<organism evidence="11 12">
    <name type="scientific">Paracoccidioides brasiliensis</name>
    <dbReference type="NCBI Taxonomy" id="121759"/>
    <lineage>
        <taxon>Eukaryota</taxon>
        <taxon>Fungi</taxon>
        <taxon>Dikarya</taxon>
        <taxon>Ascomycota</taxon>
        <taxon>Pezizomycotina</taxon>
        <taxon>Eurotiomycetes</taxon>
        <taxon>Eurotiomycetidae</taxon>
        <taxon>Onygenales</taxon>
        <taxon>Ajellomycetaceae</taxon>
        <taxon>Paracoccidioides</taxon>
    </lineage>
</organism>
<keyword evidence="5" id="KW-0493">Microtubule</keyword>
<evidence type="ECO:0000256" key="4">
    <source>
        <dbReference type="ARBA" id="ARBA00022618"/>
    </source>
</evidence>
<dbReference type="GO" id="GO:0051225">
    <property type="term" value="P:spindle assembly"/>
    <property type="evidence" value="ECO:0007669"/>
    <property type="project" value="InterPro"/>
</dbReference>
<dbReference type="InterPro" id="IPR026243">
    <property type="entry name" value="HAUS1"/>
</dbReference>
<dbReference type="Pfam" id="PF25762">
    <property type="entry name" value="HAUS1"/>
    <property type="match status" value="1"/>
</dbReference>
<evidence type="ECO:0000313" key="11">
    <source>
        <dbReference type="EMBL" id="ODH39530.1"/>
    </source>
</evidence>
<evidence type="ECO:0000256" key="9">
    <source>
        <dbReference type="ARBA" id="ARBA00023306"/>
    </source>
</evidence>
<evidence type="ECO:0000256" key="1">
    <source>
        <dbReference type="ARBA" id="ARBA00004186"/>
    </source>
</evidence>
<dbReference type="GO" id="GO:0005819">
    <property type="term" value="C:spindle"/>
    <property type="evidence" value="ECO:0007669"/>
    <property type="project" value="UniProtKB-SubCell"/>
</dbReference>
<dbReference type="VEuPathDB" id="FungiDB:PABG_04514"/>
<dbReference type="GO" id="GO:0051301">
    <property type="term" value="P:cell division"/>
    <property type="evidence" value="ECO:0007669"/>
    <property type="project" value="UniProtKB-KW"/>
</dbReference>
<dbReference type="PANTHER" id="PTHR31570:SF1">
    <property type="entry name" value="HAUS AUGMIN-LIKE COMPLEX SUBUNIT 1"/>
    <property type="match status" value="1"/>
</dbReference>
<evidence type="ECO:0008006" key="13">
    <source>
        <dbReference type="Google" id="ProtNLM"/>
    </source>
</evidence>
<dbReference type="Proteomes" id="UP000242814">
    <property type="component" value="Unassembled WGS sequence"/>
</dbReference>
<sequence length="348" mass="39593">MVLLAAVEHLSVNILCSYALRVKVVPMNSPKTKKSQQGFMKHDNTEVCSDKTAMDATSPMDTPLISPSKARQAASLAKDWAYINSWLNRKYSPKPVPHFERNEDTLKTLLALAVANDAGDDEEALLHAAREETIRNLLSQEEANPDSQTELLDTIESSLDDKGAKVLDELAETAVLLGTFTTDIGELNHRIVDLTREEFDVAEQVRKIELLQSYLGKELQALRAQMEELKNEQRYETPADLPSQTADWMRGTKLLSAKVEEYRDRISTFEKIGRDKGLRIEDIMVEEESAVRLREKVKTLEGKVKMFHGLPPNVQEANKELERVEEDYLNLVRRRDTMFENLADHERV</sequence>
<keyword evidence="9" id="KW-0131">Cell cycle</keyword>
<gene>
    <name evidence="11" type="ORF">ACO22_01867</name>
</gene>
<dbReference type="GO" id="GO:0070652">
    <property type="term" value="C:HAUS complex"/>
    <property type="evidence" value="ECO:0007669"/>
    <property type="project" value="InterPro"/>
</dbReference>
<protein>
    <recommendedName>
        <fullName evidence="13">HAUS augmin-like complex subunit 1</fullName>
    </recommendedName>
</protein>
<dbReference type="AlphaFoldDB" id="A0A1D2JKE4"/>
<comment type="subcellular location">
    <subcellularLocation>
        <location evidence="1">Cytoplasm</location>
        <location evidence="1">Cytoskeleton</location>
        <location evidence="1">Spindle</location>
    </subcellularLocation>
</comment>
<keyword evidence="7 10" id="KW-0175">Coiled coil</keyword>
<accession>A0A1D2JKE4</accession>
<dbReference type="GO" id="GO:0005874">
    <property type="term" value="C:microtubule"/>
    <property type="evidence" value="ECO:0007669"/>
    <property type="project" value="UniProtKB-KW"/>
</dbReference>
<comment type="similarity">
    <text evidence="2">Belongs to the HAUS1 family.</text>
</comment>
<dbReference type="PANTHER" id="PTHR31570">
    <property type="entry name" value="HAUS AUGMIN-LIKE COMPLEX SUBUNIT 1"/>
    <property type="match status" value="1"/>
</dbReference>
<name>A0A1D2JKE4_PARBR</name>
<dbReference type="EMBL" id="LZYO01000051">
    <property type="protein sequence ID" value="ODH39530.1"/>
    <property type="molecule type" value="Genomic_DNA"/>
</dbReference>
<proteinExistence type="inferred from homology"/>
<reference evidence="11 12" key="1">
    <citation type="submission" date="2016-06" db="EMBL/GenBank/DDBJ databases">
        <authorList>
            <person name="Kjaerup R.B."/>
            <person name="Dalgaard T.S."/>
            <person name="Juul-Madsen H.R."/>
        </authorList>
    </citation>
    <scope>NUCLEOTIDE SEQUENCE [LARGE SCALE GENOMIC DNA]</scope>
    <source>
        <strain evidence="11 12">Pb300</strain>
    </source>
</reference>
<evidence type="ECO:0000256" key="6">
    <source>
        <dbReference type="ARBA" id="ARBA00022776"/>
    </source>
</evidence>
<evidence type="ECO:0000256" key="10">
    <source>
        <dbReference type="SAM" id="Coils"/>
    </source>
</evidence>
<evidence type="ECO:0000256" key="7">
    <source>
        <dbReference type="ARBA" id="ARBA00023054"/>
    </source>
</evidence>
<keyword evidence="4" id="KW-0132">Cell division</keyword>
<keyword evidence="3" id="KW-0963">Cytoplasm</keyword>
<keyword evidence="6" id="KW-0498">Mitosis</keyword>
<evidence type="ECO:0000256" key="8">
    <source>
        <dbReference type="ARBA" id="ARBA00023212"/>
    </source>
</evidence>
<evidence type="ECO:0000256" key="3">
    <source>
        <dbReference type="ARBA" id="ARBA00022490"/>
    </source>
</evidence>
<comment type="caution">
    <text evidence="11">The sequence shown here is derived from an EMBL/GenBank/DDBJ whole genome shotgun (WGS) entry which is preliminary data.</text>
</comment>
<feature type="coiled-coil region" evidence="10">
    <location>
        <begin position="283"/>
        <end position="334"/>
    </location>
</feature>